<dbReference type="AlphaFoldDB" id="A0A1U9KKX4"/>
<evidence type="ECO:0000256" key="3">
    <source>
        <dbReference type="ARBA" id="ARBA00022827"/>
    </source>
</evidence>
<dbReference type="InterPro" id="IPR023166">
    <property type="entry name" value="BaiN-like_dom_sf"/>
</dbReference>
<dbReference type="SUPFAM" id="SSF160996">
    <property type="entry name" value="HI0933 insert domain-like"/>
    <property type="match status" value="1"/>
</dbReference>
<evidence type="ECO:0000259" key="4">
    <source>
        <dbReference type="Pfam" id="PF03486"/>
    </source>
</evidence>
<dbReference type="RefSeq" id="WP_077814409.1">
    <property type="nucleotide sequence ID" value="NZ_CP014692.1"/>
</dbReference>
<comment type="cofactor">
    <cofactor evidence="1">
        <name>FAD</name>
        <dbReference type="ChEBI" id="CHEBI:57692"/>
    </cofactor>
</comment>
<dbReference type="PANTHER" id="PTHR42887">
    <property type="entry name" value="OS12G0638800 PROTEIN"/>
    <property type="match status" value="1"/>
</dbReference>
<dbReference type="InterPro" id="IPR055178">
    <property type="entry name" value="RsdA/BaiN/AoA(So)-like_dom"/>
</dbReference>
<dbReference type="Pfam" id="PF22780">
    <property type="entry name" value="HI0933_like_1st"/>
    <property type="match status" value="1"/>
</dbReference>
<evidence type="ECO:0000259" key="5">
    <source>
        <dbReference type="Pfam" id="PF22780"/>
    </source>
</evidence>
<organism evidence="6 7">
    <name type="scientific">Acetobacter aceti</name>
    <dbReference type="NCBI Taxonomy" id="435"/>
    <lineage>
        <taxon>Bacteria</taxon>
        <taxon>Pseudomonadati</taxon>
        <taxon>Pseudomonadota</taxon>
        <taxon>Alphaproteobacteria</taxon>
        <taxon>Acetobacterales</taxon>
        <taxon>Acetobacteraceae</taxon>
        <taxon>Acetobacter</taxon>
        <taxon>Acetobacter subgen. Acetobacter</taxon>
    </lineage>
</organism>
<dbReference type="Gene3D" id="2.40.30.10">
    <property type="entry name" value="Translation factors"/>
    <property type="match status" value="1"/>
</dbReference>
<dbReference type="InterPro" id="IPR036188">
    <property type="entry name" value="FAD/NAD-bd_sf"/>
</dbReference>
<keyword evidence="2" id="KW-0285">Flavoprotein</keyword>
<dbReference type="Gene3D" id="1.10.8.260">
    <property type="entry name" value="HI0933 insert domain-like"/>
    <property type="match status" value="1"/>
</dbReference>
<dbReference type="InterPro" id="IPR004792">
    <property type="entry name" value="BaiN-like"/>
</dbReference>
<dbReference type="InterPro" id="IPR057661">
    <property type="entry name" value="RsdA/BaiN/AoA(So)_Rossmann"/>
</dbReference>
<name>A0A1U9KKX4_ACEAC</name>
<evidence type="ECO:0000313" key="6">
    <source>
        <dbReference type="EMBL" id="AQS86445.1"/>
    </source>
</evidence>
<keyword evidence="3" id="KW-0274">FAD</keyword>
<evidence type="ECO:0000313" key="7">
    <source>
        <dbReference type="Proteomes" id="UP000188937"/>
    </source>
</evidence>
<proteinExistence type="predicted"/>
<evidence type="ECO:0000256" key="1">
    <source>
        <dbReference type="ARBA" id="ARBA00001974"/>
    </source>
</evidence>
<gene>
    <name evidence="6" type="ORF">A0U92_11565</name>
</gene>
<dbReference type="OrthoDB" id="5288829at2"/>
<dbReference type="InterPro" id="IPR022460">
    <property type="entry name" value="Flavoprotein_PP4765"/>
</dbReference>
<sequence length="410" mass="43981">MTEKSSPQIVVIGGGPAGLAAAEILTDGRCEVTVVDQMPSFGRKLLMAGRSGLNLTNAEDESTFSRRYGVAEQWLAPALSAFSASMMTTWADDLGQSCFTGSSGRVFPKAMKASPLLRAWLKRLAERGVHFRPGLRWQGWNDDGKIVLTARDGSEEILQADATVLALGGGSWARLGSDGGWVSLLSAAGIPVAPLRPANCGFHVEWSEGFRERFSGVPLKRIALSFAGEACRGEAVITEKGLEGGVVYALSARLRDALERDGTVEVLLDLRPDFDVEQMTDRLKRSRARESLSNRLRKALQLSSVAVGLLRETGEVPADPEGLARRLKAIPLRLTATEPLERAISSAGGVCQDAVDQRFMLKALPGVFVCGEMLDWEAPTGGYLLQAVMATGRAAGQGVLEWLAEREAVA</sequence>
<dbReference type="NCBIfam" id="TIGR00275">
    <property type="entry name" value="aminoacetone oxidase family FAD-binding enzyme"/>
    <property type="match status" value="1"/>
</dbReference>
<feature type="domain" description="RsdA/BaiN/AoA(So)-like insert" evidence="5">
    <location>
        <begin position="196"/>
        <end position="345"/>
    </location>
</feature>
<dbReference type="SUPFAM" id="SSF51905">
    <property type="entry name" value="FAD/NAD(P)-binding domain"/>
    <property type="match status" value="1"/>
</dbReference>
<evidence type="ECO:0000256" key="2">
    <source>
        <dbReference type="ARBA" id="ARBA00022630"/>
    </source>
</evidence>
<accession>A0A1U9KKX4</accession>
<dbReference type="NCBIfam" id="TIGR03862">
    <property type="entry name" value="flavo_PP4765"/>
    <property type="match status" value="1"/>
</dbReference>
<dbReference type="PANTHER" id="PTHR42887:SF1">
    <property type="entry name" value="BLR3961 PROTEIN"/>
    <property type="match status" value="1"/>
</dbReference>
<dbReference type="Pfam" id="PF03486">
    <property type="entry name" value="HI0933_like"/>
    <property type="match status" value="1"/>
</dbReference>
<dbReference type="Proteomes" id="UP000188937">
    <property type="component" value="Chromosome"/>
</dbReference>
<dbReference type="STRING" id="435.A0U92_11565"/>
<feature type="domain" description="RsdA/BaiN/AoA(So)-like Rossmann fold-like" evidence="4">
    <location>
        <begin position="8"/>
        <end position="397"/>
    </location>
</feature>
<dbReference type="KEGG" id="aace:A0U92_11565"/>
<dbReference type="EMBL" id="CP014692">
    <property type="protein sequence ID" value="AQS86445.1"/>
    <property type="molecule type" value="Genomic_DNA"/>
</dbReference>
<reference evidence="6 7" key="1">
    <citation type="submission" date="2016-03" db="EMBL/GenBank/DDBJ databases">
        <title>Acetic acid bacteria sequencing.</title>
        <authorList>
            <person name="Brandt J."/>
            <person name="Jakob F."/>
            <person name="Vogel R.F."/>
        </authorList>
    </citation>
    <scope>NUCLEOTIDE SEQUENCE [LARGE SCALE GENOMIC DNA]</scope>
    <source>
        <strain evidence="6 7">TMW2.1153</strain>
    </source>
</reference>
<dbReference type="Gene3D" id="3.50.50.60">
    <property type="entry name" value="FAD/NAD(P)-binding domain"/>
    <property type="match status" value="1"/>
</dbReference>
<protein>
    <submittedName>
        <fullName evidence="6">NAD(FAD)-utilizing dehydrogenase</fullName>
    </submittedName>
</protein>
<keyword evidence="7" id="KW-1185">Reference proteome</keyword>